<evidence type="ECO:0000313" key="12">
    <source>
        <dbReference type="Proteomes" id="UP000824540"/>
    </source>
</evidence>
<feature type="compositionally biased region" description="Low complexity" evidence="8">
    <location>
        <begin position="614"/>
        <end position="625"/>
    </location>
</feature>
<keyword evidence="9" id="KW-0472">Membrane</keyword>
<evidence type="ECO:0000256" key="5">
    <source>
        <dbReference type="ARBA" id="ARBA00023163"/>
    </source>
</evidence>
<feature type="compositionally biased region" description="Polar residues" evidence="8">
    <location>
        <begin position="714"/>
        <end position="726"/>
    </location>
</feature>
<sequence length="987" mass="107229">MHGARKHYGKKASRRRRCDALGSVLLGNVGPCFDGSVLLWRQKSERVVTKPDLNPLHPAPSVRMLLQGRTPHYLADVNEPDPNPNIISKFLSDLGSTRSGWGPIYCGGLEKWSSQMFLEPQPMPEEVHMFDLDCFLSDISDTLFTMTQKPCPWAGDRHKSDLPACLHAYLPACLPVCLSVCLSGWLAACLPACLPVSYTSNADMIQPGLTPLQPNLDDFMDIPERVASPQTQCFSHKGVLQPIVLAVQLPDQVSTGEPIESQLHWQVDDCQLSGFVTRKGSALLLAILPLILQSLERGCGEQSPPAPGSCSMSLCKLQCAVKLVKFISLVTLHRGQPGDQTGYAECGYSASMPGSIFSPLSTGPLQHPDSQLTQANIAAGSSGRLSHPSSSASLSDQDYHRQPLTSEMAFNPGSMTSEHKYKSQLDYGPHNEYQTSGLSALAVPYGQQPYTDPTTMVSGNIQPGPQDTHFLYPAPCHKFRYSSSSAATSSVITHTGSMINVLVPDPPAQGQGYPAPELFPGPSAVSMGYPSLPPPTPLTLHSAQHGFHVPQQPDVVIRGKYKQKTYGVKAATSAPPTSPLQTSCLAKLLSTGTQERKPTPGFDPTLVEAKGHRSLSPSSPPQSSSVNVSGASAQMQHSTSRHSGIPALPPLHCQTTLLSPVDPLAGSSHGSAVSALLSQGPTRSPLLIPKTEKLSPVQIYPSDRASLSAGFPGNSGQISPTNPIEKSSNPQFPHSFPPPPKMEQTKTETRRITHISAEQKRRFNIKLGFDTLQSLVTTLSSQPSIKISKATTLQKTAEYISKMQQERAQLQEEAQRLRDEIVGLNSTINMCQQQLPATGVPITKQRFDHMRELFRDYVRAQTLQNWKFWIFSIIIEPLFESYNGMVSTANMEDLCRTTLSWLDQHCSLPALRPSYSTIQGGRNLVTGGVHVSLVIVDPFWLNWVSVYTVLSSLRLLSTSTSILTDPTLVPEQATQAVTQGNPAHSYS</sequence>
<feature type="compositionally biased region" description="Polar residues" evidence="8">
    <location>
        <begin position="626"/>
        <end position="642"/>
    </location>
</feature>
<dbReference type="EMBL" id="JAFBMS010000006">
    <property type="protein sequence ID" value="KAG9351925.1"/>
    <property type="molecule type" value="Genomic_DNA"/>
</dbReference>
<dbReference type="PANTHER" id="PTHR15741">
    <property type="entry name" value="BASIC HELIX-LOOP-HELIX ZIP TRANSCRIPTION FACTOR"/>
    <property type="match status" value="1"/>
</dbReference>
<evidence type="ECO:0000256" key="8">
    <source>
        <dbReference type="SAM" id="MobiDB-lite"/>
    </source>
</evidence>
<keyword evidence="4" id="KW-0238">DNA-binding</keyword>
<evidence type="ECO:0000256" key="2">
    <source>
        <dbReference type="ARBA" id="ARBA00022553"/>
    </source>
</evidence>
<feature type="region of interest" description="Disordered" evidence="8">
    <location>
        <begin position="707"/>
        <end position="746"/>
    </location>
</feature>
<dbReference type="OrthoDB" id="6022628at2759"/>
<dbReference type="SMART" id="SM00353">
    <property type="entry name" value="HLH"/>
    <property type="match status" value="1"/>
</dbReference>
<feature type="region of interest" description="Disordered" evidence="8">
    <location>
        <begin position="591"/>
        <end position="647"/>
    </location>
</feature>
<dbReference type="GO" id="GO:0000981">
    <property type="term" value="F:DNA-binding transcription factor activity, RNA polymerase II-specific"/>
    <property type="evidence" value="ECO:0007669"/>
    <property type="project" value="TreeGrafter"/>
</dbReference>
<dbReference type="GO" id="GO:0005634">
    <property type="term" value="C:nucleus"/>
    <property type="evidence" value="ECO:0007669"/>
    <property type="project" value="UniProtKB-SubCell"/>
</dbReference>
<reference evidence="11" key="1">
    <citation type="thesis" date="2021" institute="BYU ScholarsArchive" country="Provo, UT, USA">
        <title>Applications of and Algorithms for Genome Assembly and Genomic Analyses with an Emphasis on Marine Teleosts.</title>
        <authorList>
            <person name="Pickett B.D."/>
        </authorList>
    </citation>
    <scope>NUCLEOTIDE SEQUENCE</scope>
    <source>
        <strain evidence="11">HI-2016</strain>
    </source>
</reference>
<keyword evidence="3" id="KW-0805">Transcription regulation</keyword>
<accession>A0A8T2PHB2</accession>
<keyword evidence="9" id="KW-1133">Transmembrane helix</keyword>
<feature type="coiled-coil region" evidence="7">
    <location>
        <begin position="793"/>
        <end position="834"/>
    </location>
</feature>
<evidence type="ECO:0000256" key="7">
    <source>
        <dbReference type="SAM" id="Coils"/>
    </source>
</evidence>
<dbReference type="InterPro" id="IPR011598">
    <property type="entry name" value="bHLH_dom"/>
</dbReference>
<evidence type="ECO:0000259" key="10">
    <source>
        <dbReference type="PROSITE" id="PS50888"/>
    </source>
</evidence>
<dbReference type="AlphaFoldDB" id="A0A8T2PHB2"/>
<name>A0A8T2PHB2_9TELE</name>
<keyword evidence="6" id="KW-0539">Nucleus</keyword>
<organism evidence="11 12">
    <name type="scientific">Albula glossodonta</name>
    <name type="common">roundjaw bonefish</name>
    <dbReference type="NCBI Taxonomy" id="121402"/>
    <lineage>
        <taxon>Eukaryota</taxon>
        <taxon>Metazoa</taxon>
        <taxon>Chordata</taxon>
        <taxon>Craniata</taxon>
        <taxon>Vertebrata</taxon>
        <taxon>Euteleostomi</taxon>
        <taxon>Actinopterygii</taxon>
        <taxon>Neopterygii</taxon>
        <taxon>Teleostei</taxon>
        <taxon>Albuliformes</taxon>
        <taxon>Albulidae</taxon>
        <taxon>Albula</taxon>
    </lineage>
</organism>
<gene>
    <name evidence="11" type="ORF">JZ751_023176</name>
</gene>
<evidence type="ECO:0000256" key="6">
    <source>
        <dbReference type="ARBA" id="ARBA00023242"/>
    </source>
</evidence>
<feature type="domain" description="BHLH" evidence="10">
    <location>
        <begin position="749"/>
        <end position="803"/>
    </location>
</feature>
<feature type="region of interest" description="Disordered" evidence="8">
    <location>
        <begin position="379"/>
        <end position="398"/>
    </location>
</feature>
<evidence type="ECO:0000256" key="4">
    <source>
        <dbReference type="ARBA" id="ARBA00023125"/>
    </source>
</evidence>
<dbReference type="Proteomes" id="UP000824540">
    <property type="component" value="Unassembled WGS sequence"/>
</dbReference>
<dbReference type="Gene3D" id="4.10.280.10">
    <property type="entry name" value="Helix-loop-helix DNA-binding domain"/>
    <property type="match status" value="1"/>
</dbReference>
<keyword evidence="7" id="KW-0175">Coiled coil</keyword>
<evidence type="ECO:0000256" key="9">
    <source>
        <dbReference type="SAM" id="Phobius"/>
    </source>
</evidence>
<dbReference type="GO" id="GO:0000978">
    <property type="term" value="F:RNA polymerase II cis-regulatory region sequence-specific DNA binding"/>
    <property type="evidence" value="ECO:0007669"/>
    <property type="project" value="TreeGrafter"/>
</dbReference>
<dbReference type="SUPFAM" id="SSF47459">
    <property type="entry name" value="HLH, helix-loop-helix DNA-binding domain"/>
    <property type="match status" value="1"/>
</dbReference>
<feature type="transmembrane region" description="Helical" evidence="9">
    <location>
        <begin position="20"/>
        <end position="40"/>
    </location>
</feature>
<dbReference type="FunFam" id="4.10.280.10:FF:000028">
    <property type="entry name" value="MLX interacting protein like"/>
    <property type="match status" value="1"/>
</dbReference>
<dbReference type="PANTHER" id="PTHR15741:SF41">
    <property type="entry name" value="CARBOHYDRATE-RESPONSIVE ELEMENT-BINDING PROTEIN-LIKE"/>
    <property type="match status" value="1"/>
</dbReference>
<evidence type="ECO:0000313" key="11">
    <source>
        <dbReference type="EMBL" id="KAG9351925.1"/>
    </source>
</evidence>
<keyword evidence="9" id="KW-0812">Transmembrane</keyword>
<comment type="subcellular location">
    <subcellularLocation>
        <location evidence="1">Nucleus</location>
    </subcellularLocation>
</comment>
<evidence type="ECO:0000256" key="3">
    <source>
        <dbReference type="ARBA" id="ARBA00023015"/>
    </source>
</evidence>
<protein>
    <recommendedName>
        <fullName evidence="10">BHLH domain-containing protein</fullName>
    </recommendedName>
</protein>
<dbReference type="CDD" id="cd19689">
    <property type="entry name" value="bHLHzip_MLXIPL"/>
    <property type="match status" value="1"/>
</dbReference>
<keyword evidence="5" id="KW-0804">Transcription</keyword>
<dbReference type="GO" id="GO:0046983">
    <property type="term" value="F:protein dimerization activity"/>
    <property type="evidence" value="ECO:0007669"/>
    <property type="project" value="InterPro"/>
</dbReference>
<comment type="caution">
    <text evidence="11">The sequence shown here is derived from an EMBL/GenBank/DDBJ whole genome shotgun (WGS) entry which is preliminary data.</text>
</comment>
<dbReference type="Pfam" id="PF00010">
    <property type="entry name" value="HLH"/>
    <property type="match status" value="1"/>
</dbReference>
<evidence type="ECO:0000256" key="1">
    <source>
        <dbReference type="ARBA" id="ARBA00004123"/>
    </source>
</evidence>
<dbReference type="InterPro" id="IPR052207">
    <property type="entry name" value="Max-like/E-box_TFs"/>
</dbReference>
<dbReference type="PROSITE" id="PS50888">
    <property type="entry name" value="BHLH"/>
    <property type="match status" value="1"/>
</dbReference>
<keyword evidence="2" id="KW-0597">Phosphoprotein</keyword>
<proteinExistence type="predicted"/>
<feature type="compositionally biased region" description="Low complexity" evidence="8">
    <location>
        <begin position="379"/>
        <end position="395"/>
    </location>
</feature>
<dbReference type="InterPro" id="IPR036638">
    <property type="entry name" value="HLH_DNA-bd_sf"/>
</dbReference>
<keyword evidence="12" id="KW-1185">Reference proteome</keyword>